<dbReference type="FunFam" id="3.40.50.720:FF:000032">
    <property type="entry name" value="UDP-glucose 6-dehydrogenase"/>
    <property type="match status" value="1"/>
</dbReference>
<gene>
    <name evidence="13" type="ORF">D1013_14115</name>
</gene>
<proteinExistence type="inferred from homology"/>
<feature type="active site" description="Nucleophile" evidence="10">
    <location>
        <position position="278"/>
    </location>
</feature>
<dbReference type="PANTHER" id="PTHR11374:SF3">
    <property type="entry name" value="UDP-GLUCOSE 6-DEHYDROGENASE"/>
    <property type="match status" value="1"/>
</dbReference>
<evidence type="ECO:0000256" key="3">
    <source>
        <dbReference type="ARBA" id="ARBA00012954"/>
    </source>
</evidence>
<dbReference type="FunFam" id="1.20.5.100:FF:000001">
    <property type="entry name" value="UDP-glucose 6-dehydrogenase"/>
    <property type="match status" value="1"/>
</dbReference>
<dbReference type="GO" id="GO:0006024">
    <property type="term" value="P:glycosaminoglycan biosynthetic process"/>
    <property type="evidence" value="ECO:0007669"/>
    <property type="project" value="TreeGrafter"/>
</dbReference>
<evidence type="ECO:0000256" key="10">
    <source>
        <dbReference type="PIRSR" id="PIRSR500133-1"/>
    </source>
</evidence>
<feature type="binding site" evidence="11">
    <location>
        <begin position="133"/>
        <end position="134"/>
    </location>
    <ligand>
        <name>NAD(+)</name>
        <dbReference type="ChEBI" id="CHEBI:57540"/>
    </ligand>
</feature>
<dbReference type="InterPro" id="IPR017476">
    <property type="entry name" value="UDP-Glc/GDP-Man"/>
</dbReference>
<evidence type="ECO:0000259" key="12">
    <source>
        <dbReference type="SMART" id="SM00984"/>
    </source>
</evidence>
<dbReference type="Gene3D" id="3.40.50.720">
    <property type="entry name" value="NAD(P)-binding Rossmann-like Domain"/>
    <property type="match status" value="2"/>
</dbReference>
<evidence type="ECO:0000313" key="14">
    <source>
        <dbReference type="Proteomes" id="UP000276309"/>
    </source>
</evidence>
<evidence type="ECO:0000256" key="1">
    <source>
        <dbReference type="ARBA" id="ARBA00004701"/>
    </source>
</evidence>
<comment type="similarity">
    <text evidence="2 9">Belongs to the UDP-glucose/GDP-mannose dehydrogenase family.</text>
</comment>
<keyword evidence="6 11" id="KW-0520">NAD</keyword>
<feature type="domain" description="UDP-glucose/GDP-mannose dehydrogenase C-terminal" evidence="12">
    <location>
        <begin position="334"/>
        <end position="449"/>
    </location>
</feature>
<dbReference type="PIRSF" id="PIRSF500133">
    <property type="entry name" value="UDPglc_DH_euk"/>
    <property type="match status" value="1"/>
</dbReference>
<dbReference type="AlphaFoldDB" id="A0A3G2LBV9"/>
<dbReference type="SUPFAM" id="SSF52413">
    <property type="entry name" value="UDP-glucose/GDP-mannose dehydrogenase C-terminal domain"/>
    <property type="match status" value="1"/>
</dbReference>
<protein>
    <recommendedName>
        <fullName evidence="4">UDP-glucose 6-dehydrogenase</fullName>
        <ecNumber evidence="3">1.1.1.22</ecNumber>
    </recommendedName>
</protein>
<evidence type="ECO:0000256" key="2">
    <source>
        <dbReference type="ARBA" id="ARBA00006601"/>
    </source>
</evidence>
<feature type="binding site" evidence="11">
    <location>
        <begin position="278"/>
        <end position="281"/>
    </location>
    <ligand>
        <name>NAD(+)</name>
        <dbReference type="ChEBI" id="CHEBI:57540"/>
    </ligand>
</feature>
<dbReference type="GO" id="GO:0003979">
    <property type="term" value="F:UDP-glucose 6-dehydrogenase activity"/>
    <property type="evidence" value="ECO:0007669"/>
    <property type="project" value="UniProtKB-EC"/>
</dbReference>
<dbReference type="Pfam" id="PF03720">
    <property type="entry name" value="UDPG_MGDP_dh_C"/>
    <property type="match status" value="1"/>
</dbReference>
<dbReference type="Pfam" id="PF00984">
    <property type="entry name" value="UDPG_MGDP_dh"/>
    <property type="match status" value="1"/>
</dbReference>
<dbReference type="Gene3D" id="1.20.5.100">
    <property type="entry name" value="Cytochrome c1, transmembrane anchor, C-terminal"/>
    <property type="match status" value="1"/>
</dbReference>
<sequence length="465" mass="51781">MTKVNKICCIGAGYVGGPTMSVIASQCPEITVTVVDINQARIDQWNDEDLDNLPVYEPGLKEIVEKTRGKNLFFSTEVDKAIDEAEIIFISVNTPTKTYGKGKGQAADLKFVELCARNIAKVAKTDKIVVEKSTLPVRTASAIKSILENTGNGVNFEILSNPEFLAEGTAVEDLLKADRVLIGGDDTKSGQEAKDTLSSIYEHWLPKERILQTNVWSSELSKLVANAFLAQRVSSINAISALCERTDANVAEVSRAIGTDSRIGPKFLNASVGFGGSCFQKDILNLVYISRSFGLTEVADYWEQVIIMNDYQKRRFAENIISTLYNTVSGKKIVFFGWAFKKDTNDTRESAAINIADALLEEKAEIVVYDPKVSEKQIFADLDYLGTRAPEDNRRLLKVVSDPFDAVENAHAIAILTEWDEFKTYSWNDIYTKMLKPAFVFDGRRILDKENMESLGFQYYKIGQS</sequence>
<evidence type="ECO:0000256" key="8">
    <source>
        <dbReference type="ARBA" id="ARBA00053241"/>
    </source>
</evidence>
<dbReference type="InterPro" id="IPR036220">
    <property type="entry name" value="UDP-Glc/GDP-Man_DH_C_sf"/>
</dbReference>
<dbReference type="InterPro" id="IPR008927">
    <property type="entry name" value="6-PGluconate_DH-like_C_sf"/>
</dbReference>
<evidence type="ECO:0000256" key="11">
    <source>
        <dbReference type="PIRSR" id="PIRSR500133-3"/>
    </source>
</evidence>
<feature type="binding site" evidence="11">
    <location>
        <position position="36"/>
    </location>
    <ligand>
        <name>NAD(+)</name>
        <dbReference type="ChEBI" id="CHEBI:57540"/>
    </ligand>
</feature>
<dbReference type="FunFam" id="3.40.50.720:FF:000114">
    <property type="entry name" value="UDP-glucose 6-dehydrogenase"/>
    <property type="match status" value="1"/>
</dbReference>
<feature type="binding site" evidence="11">
    <location>
        <position position="41"/>
    </location>
    <ligand>
        <name>NAD(+)</name>
        <dbReference type="ChEBI" id="CHEBI:57540"/>
    </ligand>
</feature>
<dbReference type="SUPFAM" id="SSF51735">
    <property type="entry name" value="NAD(P)-binding Rossmann-fold domains"/>
    <property type="match status" value="1"/>
</dbReference>
<dbReference type="KEGG" id="emar:D1013_14115"/>
<evidence type="ECO:0000256" key="6">
    <source>
        <dbReference type="ARBA" id="ARBA00023027"/>
    </source>
</evidence>
<name>A0A3G2LBV9_9FLAO</name>
<dbReference type="NCBIfam" id="TIGR03026">
    <property type="entry name" value="NDP-sugDHase"/>
    <property type="match status" value="1"/>
</dbReference>
<dbReference type="Proteomes" id="UP000276309">
    <property type="component" value="Chromosome"/>
</dbReference>
<dbReference type="RefSeq" id="WP_121850738.1">
    <property type="nucleotide sequence ID" value="NZ_CP032050.1"/>
</dbReference>
<comment type="pathway">
    <text evidence="1">Nucleotide-sugar biosynthesis; UDP-alpha-D-glucuronate biosynthesis; UDP-alpha-D-glucuronate from UDP-alpha-D-glucose: step 1/1.</text>
</comment>
<dbReference type="Pfam" id="PF03721">
    <property type="entry name" value="UDPG_MGDP_dh_N"/>
    <property type="match status" value="1"/>
</dbReference>
<dbReference type="SUPFAM" id="SSF48179">
    <property type="entry name" value="6-phosphogluconate dehydrogenase C-terminal domain-like"/>
    <property type="match status" value="1"/>
</dbReference>
<feature type="binding site" evidence="11">
    <location>
        <position position="167"/>
    </location>
    <ligand>
        <name>NAD(+)</name>
        <dbReference type="ChEBI" id="CHEBI:57540"/>
    </ligand>
</feature>
<keyword evidence="5" id="KW-0560">Oxidoreductase</keyword>
<dbReference type="SMART" id="SM00984">
    <property type="entry name" value="UDPG_MGDP_dh_C"/>
    <property type="match status" value="1"/>
</dbReference>
<dbReference type="UniPathway" id="UPA00038">
    <property type="reaction ID" value="UER00491"/>
</dbReference>
<feature type="binding site" evidence="11">
    <location>
        <begin position="92"/>
        <end position="96"/>
    </location>
    <ligand>
        <name>NAD(+)</name>
        <dbReference type="ChEBI" id="CHEBI:57540"/>
    </ligand>
</feature>
<feature type="binding site" evidence="11">
    <location>
        <position position="348"/>
    </location>
    <ligand>
        <name>NAD(+)</name>
        <dbReference type="ChEBI" id="CHEBI:57540"/>
    </ligand>
</feature>
<comment type="catalytic activity">
    <reaction evidence="7">
        <text>UDP-alpha-D-glucose + 2 NAD(+) + H2O = UDP-alpha-D-glucuronate + 2 NADH + 3 H(+)</text>
        <dbReference type="Rhea" id="RHEA:23596"/>
        <dbReference type="ChEBI" id="CHEBI:15377"/>
        <dbReference type="ChEBI" id="CHEBI:15378"/>
        <dbReference type="ChEBI" id="CHEBI:57540"/>
        <dbReference type="ChEBI" id="CHEBI:57945"/>
        <dbReference type="ChEBI" id="CHEBI:58052"/>
        <dbReference type="ChEBI" id="CHEBI:58885"/>
        <dbReference type="EC" id="1.1.1.22"/>
    </reaction>
</comment>
<evidence type="ECO:0000256" key="7">
    <source>
        <dbReference type="ARBA" id="ARBA00047473"/>
    </source>
</evidence>
<dbReference type="InterPro" id="IPR028356">
    <property type="entry name" value="UDPglc_DH_euk"/>
</dbReference>
<evidence type="ECO:0000256" key="9">
    <source>
        <dbReference type="PIRNR" id="PIRNR000124"/>
    </source>
</evidence>
<comment type="function">
    <text evidence="8">Catalyzes the conversion of UDP-glucose into UDP-glucuronate, one of the precursors of teichuronic acid.</text>
</comment>
<dbReference type="InterPro" id="IPR014027">
    <property type="entry name" value="UDP-Glc/GDP-Man_DH_C"/>
</dbReference>
<dbReference type="InterPro" id="IPR014026">
    <property type="entry name" value="UDP-Glc/GDP-Man_DH_dimer"/>
</dbReference>
<dbReference type="OrthoDB" id="9803238at2"/>
<organism evidence="13 14">
    <name type="scientific">Euzebyella marina</name>
    <dbReference type="NCBI Taxonomy" id="1761453"/>
    <lineage>
        <taxon>Bacteria</taxon>
        <taxon>Pseudomonadati</taxon>
        <taxon>Bacteroidota</taxon>
        <taxon>Flavobacteriia</taxon>
        <taxon>Flavobacteriales</taxon>
        <taxon>Flavobacteriaceae</taxon>
        <taxon>Euzebyella</taxon>
    </lineage>
</organism>
<evidence type="ECO:0000313" key="13">
    <source>
        <dbReference type="EMBL" id="AYN69750.1"/>
    </source>
</evidence>
<reference evidence="13 14" key="1">
    <citation type="submission" date="2018-08" db="EMBL/GenBank/DDBJ databases">
        <title>The reduced genetic potential of extracellular carbohydrate catabolism in Euzebyella marina RN62, a Flavobacteriia bacterium isolated from the hadal water.</title>
        <authorList>
            <person name="Xue C."/>
        </authorList>
    </citation>
    <scope>NUCLEOTIDE SEQUENCE [LARGE SCALE GENOMIC DNA]</scope>
    <source>
        <strain evidence="13 14">RN62</strain>
    </source>
</reference>
<evidence type="ECO:0000256" key="5">
    <source>
        <dbReference type="ARBA" id="ARBA00023002"/>
    </source>
</evidence>
<dbReference type="PANTHER" id="PTHR11374">
    <property type="entry name" value="UDP-GLUCOSE DEHYDROGENASE/UDP-MANNAC DEHYDROGENASE"/>
    <property type="match status" value="1"/>
</dbReference>
<dbReference type="GO" id="GO:0006065">
    <property type="term" value="P:UDP-glucuronate biosynthetic process"/>
    <property type="evidence" value="ECO:0007669"/>
    <property type="project" value="UniProtKB-UniPathway"/>
</dbReference>
<dbReference type="EMBL" id="CP032050">
    <property type="protein sequence ID" value="AYN69750.1"/>
    <property type="molecule type" value="Genomic_DNA"/>
</dbReference>
<feature type="binding site" evidence="11">
    <location>
        <begin position="11"/>
        <end position="16"/>
    </location>
    <ligand>
        <name>NAD(+)</name>
        <dbReference type="ChEBI" id="CHEBI:57540"/>
    </ligand>
</feature>
<keyword evidence="14" id="KW-1185">Reference proteome</keyword>
<dbReference type="PIRSF" id="PIRSF000124">
    <property type="entry name" value="UDPglc_GDPman_dh"/>
    <property type="match status" value="1"/>
</dbReference>
<dbReference type="EC" id="1.1.1.22" evidence="3"/>
<dbReference type="InterPro" id="IPR001732">
    <property type="entry name" value="UDP-Glc/GDP-Man_DH_N"/>
</dbReference>
<dbReference type="InterPro" id="IPR036291">
    <property type="entry name" value="NAD(P)-bd_dom_sf"/>
</dbReference>
<accession>A0A3G2LBV9</accession>
<dbReference type="GO" id="GO:0051287">
    <property type="term" value="F:NAD binding"/>
    <property type="evidence" value="ECO:0007669"/>
    <property type="project" value="InterPro"/>
</dbReference>
<evidence type="ECO:0000256" key="4">
    <source>
        <dbReference type="ARBA" id="ARBA00015132"/>
    </source>
</evidence>